<protein>
    <submittedName>
        <fullName evidence="2">Uncharacterized protein</fullName>
    </submittedName>
</protein>
<feature type="region of interest" description="Disordered" evidence="1">
    <location>
        <begin position="1"/>
        <end position="40"/>
    </location>
</feature>
<evidence type="ECO:0000313" key="2">
    <source>
        <dbReference type="EMBL" id="SHG15685.1"/>
    </source>
</evidence>
<dbReference type="EMBL" id="FQUS01000020">
    <property type="protein sequence ID" value="SHG15685.1"/>
    <property type="molecule type" value="Genomic_DNA"/>
</dbReference>
<dbReference type="OrthoDB" id="9987663at2"/>
<accession>A0A1M5HIC7</accession>
<feature type="compositionally biased region" description="Basic and acidic residues" evidence="1">
    <location>
        <begin position="30"/>
        <end position="40"/>
    </location>
</feature>
<organism evidence="2 3">
    <name type="scientific">Fodinibius roseus</name>
    <dbReference type="NCBI Taxonomy" id="1194090"/>
    <lineage>
        <taxon>Bacteria</taxon>
        <taxon>Pseudomonadati</taxon>
        <taxon>Balneolota</taxon>
        <taxon>Balneolia</taxon>
        <taxon>Balneolales</taxon>
        <taxon>Balneolaceae</taxon>
        <taxon>Fodinibius</taxon>
    </lineage>
</organism>
<sequence length="124" mass="14434">MSNLPSGADFPSIKDELTDTEDEDDSTLSEDSRKQREKNASELELLMPQHDFRELFNRFFILRHQELLMLQTTIRQEREPGSTSGVPSLRDLDNLQLNTLRNQYYRLQMLLFNMSKGGNHSSTL</sequence>
<gene>
    <name evidence="2" type="ORF">SAMN05443144_12051</name>
</gene>
<feature type="compositionally biased region" description="Acidic residues" evidence="1">
    <location>
        <begin position="18"/>
        <end position="28"/>
    </location>
</feature>
<evidence type="ECO:0000256" key="1">
    <source>
        <dbReference type="SAM" id="MobiDB-lite"/>
    </source>
</evidence>
<name>A0A1M5HIC7_9BACT</name>
<dbReference type="Proteomes" id="UP000184041">
    <property type="component" value="Unassembled WGS sequence"/>
</dbReference>
<proteinExistence type="predicted"/>
<reference evidence="2 3" key="1">
    <citation type="submission" date="2016-11" db="EMBL/GenBank/DDBJ databases">
        <authorList>
            <person name="Jaros S."/>
            <person name="Januszkiewicz K."/>
            <person name="Wedrychowicz H."/>
        </authorList>
    </citation>
    <scope>NUCLEOTIDE SEQUENCE [LARGE SCALE GENOMIC DNA]</scope>
    <source>
        <strain evidence="2 3">DSM 21986</strain>
    </source>
</reference>
<dbReference type="AlphaFoldDB" id="A0A1M5HIC7"/>
<evidence type="ECO:0000313" key="3">
    <source>
        <dbReference type="Proteomes" id="UP000184041"/>
    </source>
</evidence>
<keyword evidence="3" id="KW-1185">Reference proteome</keyword>
<dbReference type="RefSeq" id="WP_073066938.1">
    <property type="nucleotide sequence ID" value="NZ_FQUS01000020.1"/>
</dbReference>